<dbReference type="Proteomes" id="UP001179121">
    <property type="component" value="Chromosome"/>
</dbReference>
<keyword evidence="2" id="KW-1185">Reference proteome</keyword>
<dbReference type="AlphaFoldDB" id="A0AA86MYP6"/>
<protein>
    <submittedName>
        <fullName evidence="1">Uncharacterized protein</fullName>
    </submittedName>
</protein>
<gene>
    <name evidence="1" type="ORF">DNFV4_01926</name>
</gene>
<accession>A0AA86MYP6</accession>
<proteinExistence type="predicted"/>
<sequence>MPQEVSKTPRSATEQLLLTESVKRALSDLDVPLPRDATVAIQVGGLQTDRAHVHMSDEEAFGIVDAPSWDLGYVRDVATARLGALGYLVGRSTGETSYIARVMVESIGTNQGRTFFGMPPVQSVLIPFALPQLTLYQEIDQLAHVRLYVDLYDGVTGRFIHTTPTWIGTAYYNQYTVLFFFTWTSTDLVAAP</sequence>
<evidence type="ECO:0000313" key="2">
    <source>
        <dbReference type="Proteomes" id="UP001179121"/>
    </source>
</evidence>
<evidence type="ECO:0000313" key="1">
    <source>
        <dbReference type="EMBL" id="CAI4031505.1"/>
    </source>
</evidence>
<organism evidence="1 2">
    <name type="scientific">Nitrospira tepida</name>
    <dbReference type="NCBI Taxonomy" id="2973512"/>
    <lineage>
        <taxon>Bacteria</taxon>
        <taxon>Pseudomonadati</taxon>
        <taxon>Nitrospirota</taxon>
        <taxon>Nitrospiria</taxon>
        <taxon>Nitrospirales</taxon>
        <taxon>Nitrospiraceae</taxon>
        <taxon>Nitrospira</taxon>
    </lineage>
</organism>
<dbReference type="EMBL" id="OX365700">
    <property type="protein sequence ID" value="CAI4031505.1"/>
    <property type="molecule type" value="Genomic_DNA"/>
</dbReference>
<dbReference type="RefSeq" id="WP_289268416.1">
    <property type="nucleotide sequence ID" value="NZ_OX365700.1"/>
</dbReference>
<name>A0AA86MYP6_9BACT</name>
<reference evidence="1" key="1">
    <citation type="submission" date="2022-10" db="EMBL/GenBank/DDBJ databases">
        <authorList>
            <person name="Koch H."/>
        </authorList>
    </citation>
    <scope>NUCLEOTIDE SEQUENCE</scope>
    <source>
        <strain evidence="1">DNF</strain>
    </source>
</reference>
<dbReference type="KEGG" id="nti:DNFV4_01926"/>